<proteinExistence type="predicted"/>
<gene>
    <name evidence="1" type="ORF">SAMN05421852_1415</name>
</gene>
<dbReference type="STRING" id="46223.SAMN05421852_1415"/>
<dbReference type="EMBL" id="FORR01000041">
    <property type="protein sequence ID" value="SFJ92647.1"/>
    <property type="molecule type" value="Genomic_DNA"/>
</dbReference>
<evidence type="ECO:0000313" key="2">
    <source>
        <dbReference type="Proteomes" id="UP000199545"/>
    </source>
</evidence>
<sequence>MKKYNQSDLLITGLGVTSAIGQGKAAFTSALMKGQHNFGIMRRPGRQKETSFLGAEIPSLSYPERLS</sequence>
<dbReference type="Proteomes" id="UP000199545">
    <property type="component" value="Unassembled WGS sequence"/>
</dbReference>
<organism evidence="1 2">
    <name type="scientific">Thermoflavimicrobium dichotomicum</name>
    <dbReference type="NCBI Taxonomy" id="46223"/>
    <lineage>
        <taxon>Bacteria</taxon>
        <taxon>Bacillati</taxon>
        <taxon>Bacillota</taxon>
        <taxon>Bacilli</taxon>
        <taxon>Bacillales</taxon>
        <taxon>Thermoactinomycetaceae</taxon>
        <taxon>Thermoflavimicrobium</taxon>
    </lineage>
</organism>
<accession>A0A1I3VEL5</accession>
<reference evidence="1 2" key="1">
    <citation type="submission" date="2016-10" db="EMBL/GenBank/DDBJ databases">
        <authorList>
            <person name="de Groot N.N."/>
        </authorList>
    </citation>
    <scope>NUCLEOTIDE SEQUENCE [LARGE SCALE GENOMIC DNA]</scope>
    <source>
        <strain evidence="1 2">DSM 44778</strain>
    </source>
</reference>
<protein>
    <submittedName>
        <fullName evidence="1">Malonyl-ACP decarboxylase</fullName>
    </submittedName>
</protein>
<keyword evidence="2" id="KW-1185">Reference proteome</keyword>
<name>A0A1I3VEL5_9BACL</name>
<evidence type="ECO:0000313" key="1">
    <source>
        <dbReference type="EMBL" id="SFJ92647.1"/>
    </source>
</evidence>
<dbReference type="AlphaFoldDB" id="A0A1I3VEL5"/>